<proteinExistence type="predicted"/>
<accession>A0A7C4QNR1</accession>
<feature type="compositionally biased region" description="Polar residues" evidence="1">
    <location>
        <begin position="54"/>
        <end position="68"/>
    </location>
</feature>
<feature type="compositionally biased region" description="Low complexity" evidence="1">
    <location>
        <begin position="37"/>
        <end position="53"/>
    </location>
</feature>
<reference evidence="2" key="1">
    <citation type="journal article" date="2020" name="mSystems">
        <title>Genome- and Community-Level Interaction Insights into Carbon Utilization and Element Cycling Functions of Hydrothermarchaeota in Hydrothermal Sediment.</title>
        <authorList>
            <person name="Zhou Z."/>
            <person name="Liu Y."/>
            <person name="Xu W."/>
            <person name="Pan J."/>
            <person name="Luo Z.H."/>
            <person name="Li M."/>
        </authorList>
    </citation>
    <scope>NUCLEOTIDE SEQUENCE [LARGE SCALE GENOMIC DNA]</scope>
    <source>
        <strain evidence="2">SpSt-508</strain>
    </source>
</reference>
<name>A0A7C4QNR1_9PLAN</name>
<protein>
    <submittedName>
        <fullName evidence="2">Uncharacterized protein</fullName>
    </submittedName>
</protein>
<organism evidence="2">
    <name type="scientific">Schlesneria paludicola</name>
    <dbReference type="NCBI Taxonomy" id="360056"/>
    <lineage>
        <taxon>Bacteria</taxon>
        <taxon>Pseudomonadati</taxon>
        <taxon>Planctomycetota</taxon>
        <taxon>Planctomycetia</taxon>
        <taxon>Planctomycetales</taxon>
        <taxon>Planctomycetaceae</taxon>
        <taxon>Schlesneria</taxon>
    </lineage>
</organism>
<evidence type="ECO:0000313" key="2">
    <source>
        <dbReference type="EMBL" id="HGT38525.1"/>
    </source>
</evidence>
<gene>
    <name evidence="2" type="ORF">ENS64_04585</name>
</gene>
<dbReference type="EMBL" id="DSVQ01000009">
    <property type="protein sequence ID" value="HGT38525.1"/>
    <property type="molecule type" value="Genomic_DNA"/>
</dbReference>
<evidence type="ECO:0000256" key="1">
    <source>
        <dbReference type="SAM" id="MobiDB-lite"/>
    </source>
</evidence>
<sequence length="375" mass="40487">MCSRCSNRGTSHSPRVVASFGQPSRSSSRTPRRRARWSSSRPTSPSSRATMTAYWSSNGWKPGASSSRGRSRKVTSLKRFWPAVESLPSLAAVEAEWLAHLRGDYHVIKPFLRPRKDRASSFPRPDGGLPYQVVEHGRNDLVGVCQETGETITLSRSQLVVYELDQQRLATQVASALGLGAANRVGAQDGRVFSLGSFRPAGQSVAAFLILPSDSTEVTSGAASLISQGLSPFLLLTPTRRFVTAELDLRLRSLGSANLPLVDALVVADDGQWSIADEAIRAALPDRPVEDEPLSDRAQEVLVAMLQLKAVDSDSRQPTAAIAARAMGADADANSLKPVMSELATRQLIQTREGRGGGCWLTEAGKRRAEKLNKS</sequence>
<feature type="region of interest" description="Disordered" evidence="1">
    <location>
        <begin position="1"/>
        <end position="71"/>
    </location>
</feature>
<feature type="compositionally biased region" description="Polar residues" evidence="1">
    <location>
        <begin position="1"/>
        <end position="13"/>
    </location>
</feature>
<dbReference type="AlphaFoldDB" id="A0A7C4QNR1"/>
<comment type="caution">
    <text evidence="2">The sequence shown here is derived from an EMBL/GenBank/DDBJ whole genome shotgun (WGS) entry which is preliminary data.</text>
</comment>